<reference evidence="2 3" key="1">
    <citation type="journal article" date="2016" name="Nat. Commun.">
        <title>Thousands of microbial genomes shed light on interconnected biogeochemical processes in an aquifer system.</title>
        <authorList>
            <person name="Anantharaman K."/>
            <person name="Brown C.T."/>
            <person name="Hug L.A."/>
            <person name="Sharon I."/>
            <person name="Castelle C.J."/>
            <person name="Probst A.J."/>
            <person name="Thomas B.C."/>
            <person name="Singh A."/>
            <person name="Wilkins M.J."/>
            <person name="Karaoz U."/>
            <person name="Brodie E.L."/>
            <person name="Williams K.H."/>
            <person name="Hubbard S.S."/>
            <person name="Banfield J.F."/>
        </authorList>
    </citation>
    <scope>NUCLEOTIDE SEQUENCE [LARGE SCALE GENOMIC DNA]</scope>
</reference>
<comment type="caution">
    <text evidence="2">The sequence shown here is derived from an EMBL/GenBank/DDBJ whole genome shotgun (WGS) entry which is preliminary data.</text>
</comment>
<accession>A0A1G1ZM22</accession>
<sequence>MRKYAALLMMVSALGFGILALLSLAGIALCVTKGLPRESLWFALAAYFPISVGGFFVVLFFIFILAMESNDNVLFGAAIFLGSVFSMCVTVIATVSGVPMLLLPAAIGWGYAVVTVITVMIRRKHKTKGN</sequence>
<gene>
    <name evidence="2" type="ORF">A3A16_00450</name>
</gene>
<evidence type="ECO:0000313" key="2">
    <source>
        <dbReference type="EMBL" id="OGY65156.1"/>
    </source>
</evidence>
<dbReference type="STRING" id="1798407.A3A16_00450"/>
<name>A0A1G1ZM22_9BACT</name>
<dbReference type="AlphaFoldDB" id="A0A1G1ZM22"/>
<keyword evidence="1" id="KW-1133">Transmembrane helix</keyword>
<keyword evidence="1" id="KW-0472">Membrane</keyword>
<protein>
    <submittedName>
        <fullName evidence="2">Uncharacterized protein</fullName>
    </submittedName>
</protein>
<proteinExistence type="predicted"/>
<dbReference type="Proteomes" id="UP000177942">
    <property type="component" value="Unassembled WGS sequence"/>
</dbReference>
<organism evidence="2 3">
    <name type="scientific">Candidatus Harrisonbacteria bacterium RIFCSPLOWO2_01_FULL_44_18</name>
    <dbReference type="NCBI Taxonomy" id="1798407"/>
    <lineage>
        <taxon>Bacteria</taxon>
        <taxon>Candidatus Harrisoniibacteriota</taxon>
    </lineage>
</organism>
<feature type="transmembrane region" description="Helical" evidence="1">
    <location>
        <begin position="40"/>
        <end position="66"/>
    </location>
</feature>
<feature type="transmembrane region" description="Helical" evidence="1">
    <location>
        <begin position="73"/>
        <end position="95"/>
    </location>
</feature>
<evidence type="ECO:0000256" key="1">
    <source>
        <dbReference type="SAM" id="Phobius"/>
    </source>
</evidence>
<keyword evidence="1" id="KW-0812">Transmembrane</keyword>
<feature type="transmembrane region" description="Helical" evidence="1">
    <location>
        <begin position="101"/>
        <end position="121"/>
    </location>
</feature>
<dbReference type="EMBL" id="MHJJ01000014">
    <property type="protein sequence ID" value="OGY65156.1"/>
    <property type="molecule type" value="Genomic_DNA"/>
</dbReference>
<evidence type="ECO:0000313" key="3">
    <source>
        <dbReference type="Proteomes" id="UP000177942"/>
    </source>
</evidence>